<name>A0ABQ6B3H2_9BRAD</name>
<accession>A0ABQ6B3H2</accession>
<evidence type="ECO:0008006" key="3">
    <source>
        <dbReference type="Google" id="ProtNLM"/>
    </source>
</evidence>
<sequence>MATTASGPTIKDWCTERAGFPNEMSEMALAHTVSDKVEAAYRRGDMREKRRRMMADWAAYCASPPVEKKDKMRA</sequence>
<reference evidence="2" key="1">
    <citation type="journal article" date="2019" name="Int. J. Syst. Evol. Microbiol.">
        <title>The Global Catalogue of Microorganisms (GCM) 10K type strain sequencing project: providing services to taxonomists for standard genome sequencing and annotation.</title>
        <authorList>
            <consortium name="The Broad Institute Genomics Platform"/>
            <consortium name="The Broad Institute Genome Sequencing Center for Infectious Disease"/>
            <person name="Wu L."/>
            <person name="Ma J."/>
        </authorList>
    </citation>
    <scope>NUCLEOTIDE SEQUENCE [LARGE SCALE GENOMIC DNA]</scope>
    <source>
        <strain evidence="2">NBRC 102520</strain>
    </source>
</reference>
<protein>
    <recommendedName>
        <fullName evidence="3">Integrase</fullName>
    </recommendedName>
</protein>
<dbReference type="EMBL" id="BSOW01000017">
    <property type="protein sequence ID" value="GLR87991.1"/>
    <property type="molecule type" value="Genomic_DNA"/>
</dbReference>
<dbReference type="Proteomes" id="UP001156905">
    <property type="component" value="Unassembled WGS sequence"/>
</dbReference>
<evidence type="ECO:0000313" key="1">
    <source>
        <dbReference type="EMBL" id="GLR87991.1"/>
    </source>
</evidence>
<organism evidence="1 2">
    <name type="scientific">Bradyrhizobium iriomotense</name>
    <dbReference type="NCBI Taxonomy" id="441950"/>
    <lineage>
        <taxon>Bacteria</taxon>
        <taxon>Pseudomonadati</taxon>
        <taxon>Pseudomonadota</taxon>
        <taxon>Alphaproteobacteria</taxon>
        <taxon>Hyphomicrobiales</taxon>
        <taxon>Nitrobacteraceae</taxon>
        <taxon>Bradyrhizobium</taxon>
    </lineage>
</organism>
<evidence type="ECO:0000313" key="2">
    <source>
        <dbReference type="Proteomes" id="UP001156905"/>
    </source>
</evidence>
<proteinExistence type="predicted"/>
<gene>
    <name evidence="1" type="ORF">GCM10007857_47030</name>
</gene>
<keyword evidence="2" id="KW-1185">Reference proteome</keyword>
<comment type="caution">
    <text evidence="1">The sequence shown here is derived from an EMBL/GenBank/DDBJ whole genome shotgun (WGS) entry which is preliminary data.</text>
</comment>